<dbReference type="PANTHER" id="PTHR40758:SF1">
    <property type="entry name" value="CONSERVED PROTEIN"/>
    <property type="match status" value="1"/>
</dbReference>
<dbReference type="Pfam" id="PF11716">
    <property type="entry name" value="MDMPI_N"/>
    <property type="match status" value="1"/>
</dbReference>
<dbReference type="InterPro" id="IPR024344">
    <property type="entry name" value="MDMPI_metal-binding"/>
</dbReference>
<reference evidence="4" key="1">
    <citation type="journal article" date="2019" name="Int. J. Syst. Evol. Microbiol.">
        <title>The Global Catalogue of Microorganisms (GCM) 10K type strain sequencing project: providing services to taxonomists for standard genome sequencing and annotation.</title>
        <authorList>
            <consortium name="The Broad Institute Genomics Platform"/>
            <consortium name="The Broad Institute Genome Sequencing Center for Infectious Disease"/>
            <person name="Wu L."/>
            <person name="Ma J."/>
        </authorList>
    </citation>
    <scope>NUCLEOTIDE SEQUENCE [LARGE SCALE GENOMIC DNA]</scope>
    <source>
        <strain evidence="4">2902at01</strain>
    </source>
</reference>
<evidence type="ECO:0000259" key="1">
    <source>
        <dbReference type="Pfam" id="PF07398"/>
    </source>
</evidence>
<dbReference type="PANTHER" id="PTHR40758">
    <property type="entry name" value="CONSERVED PROTEIN"/>
    <property type="match status" value="1"/>
</dbReference>
<evidence type="ECO:0000259" key="2">
    <source>
        <dbReference type="Pfam" id="PF11716"/>
    </source>
</evidence>
<feature type="domain" description="Mycothiol-dependent maleylpyruvate isomerase metal-binding" evidence="2">
    <location>
        <begin position="14"/>
        <end position="125"/>
    </location>
</feature>
<dbReference type="InterPro" id="IPR017517">
    <property type="entry name" value="Maleyloyr_isom"/>
</dbReference>
<keyword evidence="4" id="KW-1185">Reference proteome</keyword>
<protein>
    <submittedName>
        <fullName evidence="3">Maleylpyruvate isomerase family mycothiol-dependent enzyme</fullName>
    </submittedName>
</protein>
<evidence type="ECO:0000313" key="4">
    <source>
        <dbReference type="Proteomes" id="UP001595868"/>
    </source>
</evidence>
<dbReference type="InterPro" id="IPR036527">
    <property type="entry name" value="SCP2_sterol-bd_dom_sf"/>
</dbReference>
<gene>
    <name evidence="3" type="ORF">ACFOX0_17435</name>
</gene>
<dbReference type="RefSeq" id="WP_377546961.1">
    <property type="nucleotide sequence ID" value="NZ_JBHSBN010000011.1"/>
</dbReference>
<organism evidence="3 4">
    <name type="scientific">Micromonospora zhanjiangensis</name>
    <dbReference type="NCBI Taxonomy" id="1522057"/>
    <lineage>
        <taxon>Bacteria</taxon>
        <taxon>Bacillati</taxon>
        <taxon>Actinomycetota</taxon>
        <taxon>Actinomycetes</taxon>
        <taxon>Micromonosporales</taxon>
        <taxon>Micromonosporaceae</taxon>
        <taxon>Micromonospora</taxon>
    </lineage>
</organism>
<sequence>MDRKRYLECLAADAARLRTVAATDLAAEVPSCPGWTMTDLVRHVAQVYLHKTECMRSGVEPRDWPPDLTAEEPLALFDRAYRALVTEFDTRDDDTPSPTWYPPEQRVGFWVRRMAQETVVHRIDAELAAGAEPVSVPDDLAADGMDEVLIVMLHHLARTWPEEFRHLVPDPGQRVLIEVPGRAWLARFDEDGVTVEPVGTGGSGEPDATVSGPAPDLLRWLWGRPGAPAPRLAGDPGAVDRFRAALKLATE</sequence>
<dbReference type="InterPro" id="IPR010872">
    <property type="entry name" value="MDMPI_C-term_domain"/>
</dbReference>
<keyword evidence="3" id="KW-0413">Isomerase</keyword>
<accession>A0ABV8KNJ2</accession>
<proteinExistence type="predicted"/>
<name>A0ABV8KNJ2_9ACTN</name>
<dbReference type="EMBL" id="JBHSBN010000011">
    <property type="protein sequence ID" value="MFC4107700.1"/>
    <property type="molecule type" value="Genomic_DNA"/>
</dbReference>
<dbReference type="GO" id="GO:0016853">
    <property type="term" value="F:isomerase activity"/>
    <property type="evidence" value="ECO:0007669"/>
    <property type="project" value="UniProtKB-KW"/>
</dbReference>
<dbReference type="SUPFAM" id="SSF109854">
    <property type="entry name" value="DinB/YfiT-like putative metalloenzymes"/>
    <property type="match status" value="1"/>
</dbReference>
<dbReference type="InterPro" id="IPR034660">
    <property type="entry name" value="DinB/YfiT-like"/>
</dbReference>
<dbReference type="SUPFAM" id="SSF55718">
    <property type="entry name" value="SCP-like"/>
    <property type="match status" value="1"/>
</dbReference>
<dbReference type="NCBIfam" id="TIGR03083">
    <property type="entry name" value="maleylpyruvate isomerase family mycothiol-dependent enzyme"/>
    <property type="match status" value="1"/>
</dbReference>
<dbReference type="Pfam" id="PF07398">
    <property type="entry name" value="MDMPI_C"/>
    <property type="match status" value="1"/>
</dbReference>
<evidence type="ECO:0000313" key="3">
    <source>
        <dbReference type="EMBL" id="MFC4107700.1"/>
    </source>
</evidence>
<feature type="domain" description="MDMPI C-terminal" evidence="1">
    <location>
        <begin position="139"/>
        <end position="241"/>
    </location>
</feature>
<dbReference type="Proteomes" id="UP001595868">
    <property type="component" value="Unassembled WGS sequence"/>
</dbReference>
<comment type="caution">
    <text evidence="3">The sequence shown here is derived from an EMBL/GenBank/DDBJ whole genome shotgun (WGS) entry which is preliminary data.</text>
</comment>